<evidence type="ECO:0000256" key="9">
    <source>
        <dbReference type="ARBA" id="ARBA00022833"/>
    </source>
</evidence>
<evidence type="ECO:0000256" key="6">
    <source>
        <dbReference type="ARBA" id="ARBA00022737"/>
    </source>
</evidence>
<dbReference type="GO" id="GO:0016567">
    <property type="term" value="P:protein ubiquitination"/>
    <property type="evidence" value="ECO:0007669"/>
    <property type="project" value="InterPro"/>
</dbReference>
<evidence type="ECO:0000256" key="7">
    <source>
        <dbReference type="ARBA" id="ARBA00022771"/>
    </source>
</evidence>
<evidence type="ECO:0000313" key="15">
    <source>
        <dbReference type="Proteomes" id="UP001218188"/>
    </source>
</evidence>
<evidence type="ECO:0000256" key="8">
    <source>
        <dbReference type="ARBA" id="ARBA00022786"/>
    </source>
</evidence>
<dbReference type="PROSITE" id="PS00518">
    <property type="entry name" value="ZF_RING_1"/>
    <property type="match status" value="1"/>
</dbReference>
<evidence type="ECO:0000256" key="4">
    <source>
        <dbReference type="ARBA" id="ARBA00022679"/>
    </source>
</evidence>
<evidence type="ECO:0000256" key="3">
    <source>
        <dbReference type="ARBA" id="ARBA00012251"/>
    </source>
</evidence>
<sequence>MTRLDAPQEPIASNQPENQEGRSEIVEEVLAGREKIVSHVGASQYEAGGIASCGLAALNFVRVVLGRVEAAGLEGTGTRLLENVLSRKTSEEVISICAGWTSNGHLEVEEIFSIPLFKRALTLVYSTYGKPGVKRFREVLSHLQSLPNDHAAVIITRPPEIVTVLRLPIISASGKQDVFIVFDSHPRTEHPNGAGLIVNTSLDATAAHLDNLLAVDARLLTDSSLQWQTQLLANFSGHFFVARGSATNSVDALTQGVLESSLVALGLRAEVAELKFQNSSLSRDRQALEKELDELKDKYRSVKRRLEDSEKPPPPPPKTRRHDSQSGSSKLPTSGPSSASTSLNALEYFSNPSNIIRSSPSSESMDYIFAKQLQMDFDQEHRPRHTFADAVVSKPKDDHSKDEDYMIAAQLQMNWDRARRDDDLNAREKQREFEEEDTRLMAERAALQKNAQPIFECGVCFDKYPEDYVSRVADCSHGFCRDCMKGYVVSKLKDKLYPIFCPMCVTDNARVEPGVVTDDLVQMLGLDDKEYQTLQGLQIASLCILLHCRKCKQSVFVDRLEYEAAPILVCPLPRCNYAWCKACQQTISMDGPKHSCDGSSELEHLMKSHGWKHCPGCQTPFQKSSGCNHMTCMSPGCNTHFCYVCGKSIVRSAHRREIQAAVSAHYSRCSLFEDVPDH</sequence>
<dbReference type="EC" id="2.3.2.31" evidence="3"/>
<feature type="compositionally biased region" description="Polar residues" evidence="11">
    <location>
        <begin position="325"/>
        <end position="340"/>
    </location>
</feature>
<dbReference type="InterPro" id="IPR017907">
    <property type="entry name" value="Znf_RING_CS"/>
</dbReference>
<reference evidence="14" key="1">
    <citation type="submission" date="2023-03" db="EMBL/GenBank/DDBJ databases">
        <title>Massive genome expansion in bonnet fungi (Mycena s.s.) driven by repeated elements and novel gene families across ecological guilds.</title>
        <authorList>
            <consortium name="Lawrence Berkeley National Laboratory"/>
            <person name="Harder C.B."/>
            <person name="Miyauchi S."/>
            <person name="Viragh M."/>
            <person name="Kuo A."/>
            <person name="Thoen E."/>
            <person name="Andreopoulos B."/>
            <person name="Lu D."/>
            <person name="Skrede I."/>
            <person name="Drula E."/>
            <person name="Henrissat B."/>
            <person name="Morin E."/>
            <person name="Kohler A."/>
            <person name="Barry K."/>
            <person name="LaButti K."/>
            <person name="Morin E."/>
            <person name="Salamov A."/>
            <person name="Lipzen A."/>
            <person name="Mereny Z."/>
            <person name="Hegedus B."/>
            <person name="Baldrian P."/>
            <person name="Stursova M."/>
            <person name="Weitz H."/>
            <person name="Taylor A."/>
            <person name="Grigoriev I.V."/>
            <person name="Nagy L.G."/>
            <person name="Martin F."/>
            <person name="Kauserud H."/>
        </authorList>
    </citation>
    <scope>NUCLEOTIDE SEQUENCE</scope>
    <source>
        <strain evidence="14">CBHHK200</strain>
    </source>
</reference>
<protein>
    <recommendedName>
        <fullName evidence="3">RBR-type E3 ubiquitin transferase</fullName>
        <ecNumber evidence="3">2.3.2.31</ecNumber>
    </recommendedName>
</protein>
<keyword evidence="4" id="KW-0808">Transferase</keyword>
<evidence type="ECO:0000256" key="11">
    <source>
        <dbReference type="SAM" id="MobiDB-lite"/>
    </source>
</evidence>
<gene>
    <name evidence="14" type="ORF">C8F04DRAFT_534211</name>
</gene>
<feature type="region of interest" description="Disordered" evidence="11">
    <location>
        <begin position="299"/>
        <end position="340"/>
    </location>
</feature>
<keyword evidence="7 10" id="KW-0863">Zinc-finger</keyword>
<accession>A0AAD6RW89</accession>
<comment type="catalytic activity">
    <reaction evidence="1">
        <text>[E2 ubiquitin-conjugating enzyme]-S-ubiquitinyl-L-cysteine + [acceptor protein]-L-lysine = [E2 ubiquitin-conjugating enzyme]-L-cysteine + [acceptor protein]-N(6)-ubiquitinyl-L-lysine.</text>
        <dbReference type="EC" id="2.3.2.31"/>
    </reaction>
</comment>
<dbReference type="EMBL" id="JARJCM010000509">
    <property type="protein sequence ID" value="KAJ7016425.1"/>
    <property type="molecule type" value="Genomic_DNA"/>
</dbReference>
<dbReference type="InterPro" id="IPR018957">
    <property type="entry name" value="Znf_C3HC4_RING-type"/>
</dbReference>
<feature type="region of interest" description="Disordered" evidence="11">
    <location>
        <begin position="1"/>
        <end position="22"/>
    </location>
</feature>
<comment type="pathway">
    <text evidence="2">Protein modification; protein ubiquitination.</text>
</comment>
<dbReference type="Proteomes" id="UP001218188">
    <property type="component" value="Unassembled WGS sequence"/>
</dbReference>
<evidence type="ECO:0000256" key="1">
    <source>
        <dbReference type="ARBA" id="ARBA00001798"/>
    </source>
</evidence>
<dbReference type="InterPro" id="IPR001841">
    <property type="entry name" value="Znf_RING"/>
</dbReference>
<dbReference type="InterPro" id="IPR013083">
    <property type="entry name" value="Znf_RING/FYVE/PHD"/>
</dbReference>
<keyword evidence="15" id="KW-1185">Reference proteome</keyword>
<dbReference type="CDD" id="cd22584">
    <property type="entry name" value="Rcat_RBR_unk"/>
    <property type="match status" value="1"/>
</dbReference>
<feature type="domain" description="RING-type" evidence="12">
    <location>
        <begin position="457"/>
        <end position="504"/>
    </location>
</feature>
<feature type="compositionally biased region" description="Basic and acidic residues" evidence="11">
    <location>
        <begin position="299"/>
        <end position="311"/>
    </location>
</feature>
<keyword evidence="9" id="KW-0862">Zinc</keyword>
<dbReference type="PANTHER" id="PTHR11685">
    <property type="entry name" value="RBR FAMILY RING FINGER AND IBR DOMAIN-CONTAINING"/>
    <property type="match status" value="1"/>
</dbReference>
<feature type="domain" description="RING-type" evidence="13">
    <location>
        <begin position="453"/>
        <end position="673"/>
    </location>
</feature>
<dbReference type="PROSITE" id="PS51873">
    <property type="entry name" value="TRIAD"/>
    <property type="match status" value="1"/>
</dbReference>
<comment type="caution">
    <text evidence="14">The sequence shown here is derived from an EMBL/GenBank/DDBJ whole genome shotgun (WGS) entry which is preliminary data.</text>
</comment>
<evidence type="ECO:0000256" key="10">
    <source>
        <dbReference type="PROSITE-ProRule" id="PRU00175"/>
    </source>
</evidence>
<proteinExistence type="predicted"/>
<evidence type="ECO:0000313" key="14">
    <source>
        <dbReference type="EMBL" id="KAJ7016425.1"/>
    </source>
</evidence>
<dbReference type="Pfam" id="PF22605">
    <property type="entry name" value="IBR_2"/>
    <property type="match status" value="1"/>
</dbReference>
<dbReference type="SUPFAM" id="SSF57850">
    <property type="entry name" value="RING/U-box"/>
    <property type="match status" value="2"/>
</dbReference>
<dbReference type="Pfam" id="PF00097">
    <property type="entry name" value="zf-C3HC4"/>
    <property type="match status" value="1"/>
</dbReference>
<keyword evidence="5" id="KW-0479">Metal-binding</keyword>
<dbReference type="Gene3D" id="3.30.40.10">
    <property type="entry name" value="Zinc/RING finger domain, C3HC4 (zinc finger)"/>
    <property type="match status" value="1"/>
</dbReference>
<evidence type="ECO:0000256" key="2">
    <source>
        <dbReference type="ARBA" id="ARBA00004906"/>
    </source>
</evidence>
<dbReference type="GO" id="GO:0061630">
    <property type="term" value="F:ubiquitin protein ligase activity"/>
    <property type="evidence" value="ECO:0007669"/>
    <property type="project" value="UniProtKB-EC"/>
</dbReference>
<evidence type="ECO:0000259" key="12">
    <source>
        <dbReference type="PROSITE" id="PS50089"/>
    </source>
</evidence>
<keyword evidence="6" id="KW-0677">Repeat</keyword>
<evidence type="ECO:0000259" key="13">
    <source>
        <dbReference type="PROSITE" id="PS51873"/>
    </source>
</evidence>
<dbReference type="PROSITE" id="PS50089">
    <property type="entry name" value="ZF_RING_2"/>
    <property type="match status" value="1"/>
</dbReference>
<dbReference type="SMART" id="SM00184">
    <property type="entry name" value="RING"/>
    <property type="match status" value="2"/>
</dbReference>
<name>A0AAD6RW89_9AGAR</name>
<dbReference type="GO" id="GO:0008270">
    <property type="term" value="F:zinc ion binding"/>
    <property type="evidence" value="ECO:0007669"/>
    <property type="project" value="UniProtKB-KW"/>
</dbReference>
<dbReference type="Gene3D" id="1.20.120.1750">
    <property type="match status" value="1"/>
</dbReference>
<dbReference type="InterPro" id="IPR054694">
    <property type="entry name" value="Parkin-like_IBR"/>
</dbReference>
<keyword evidence="8" id="KW-0833">Ubl conjugation pathway</keyword>
<dbReference type="InterPro" id="IPR044066">
    <property type="entry name" value="TRIAD_supradom"/>
</dbReference>
<dbReference type="AlphaFoldDB" id="A0AAD6RW89"/>
<organism evidence="14 15">
    <name type="scientific">Mycena alexandri</name>
    <dbReference type="NCBI Taxonomy" id="1745969"/>
    <lineage>
        <taxon>Eukaryota</taxon>
        <taxon>Fungi</taxon>
        <taxon>Dikarya</taxon>
        <taxon>Basidiomycota</taxon>
        <taxon>Agaricomycotina</taxon>
        <taxon>Agaricomycetes</taxon>
        <taxon>Agaricomycetidae</taxon>
        <taxon>Agaricales</taxon>
        <taxon>Marasmiineae</taxon>
        <taxon>Mycenaceae</taxon>
        <taxon>Mycena</taxon>
    </lineage>
</organism>
<evidence type="ECO:0000256" key="5">
    <source>
        <dbReference type="ARBA" id="ARBA00022723"/>
    </source>
</evidence>
<dbReference type="InterPro" id="IPR031127">
    <property type="entry name" value="E3_UB_ligase_RBR"/>
</dbReference>